<dbReference type="InterPro" id="IPR044505">
    <property type="entry name" value="GlgX_Isoamylase_N_E_set"/>
</dbReference>
<dbReference type="GO" id="GO:0004135">
    <property type="term" value="F:amylo-alpha-1,6-glucosidase activity"/>
    <property type="evidence" value="ECO:0007669"/>
    <property type="project" value="InterPro"/>
</dbReference>
<comment type="caution">
    <text evidence="6">The sequence shown here is derived from an EMBL/GenBank/DDBJ whole genome shotgun (WGS) entry which is preliminary data.</text>
</comment>
<dbReference type="CDD" id="cd11326">
    <property type="entry name" value="AmyAc_Glg_debranch"/>
    <property type="match status" value="1"/>
</dbReference>
<dbReference type="SUPFAM" id="SSF81296">
    <property type="entry name" value="E set domains"/>
    <property type="match status" value="1"/>
</dbReference>
<dbReference type="SUPFAM" id="SSF51445">
    <property type="entry name" value="(Trans)glycosidases"/>
    <property type="match status" value="1"/>
</dbReference>
<dbReference type="eggNOG" id="COG1523">
    <property type="taxonomic scope" value="Bacteria"/>
</dbReference>
<dbReference type="Gene3D" id="2.60.40.1180">
    <property type="entry name" value="Golgi alpha-mannosidase II"/>
    <property type="match status" value="1"/>
</dbReference>
<sequence>MTNDFRPGPGLAHPLGATFDGAGVNFAVFSQNATRMLLCLFSDDGKTEIARIPLPERDGDVWHGYLSGLRPGQLYGYRAEGPYAPQEGHRFNPNKLLLDPYAKRVTGHPEWHDALYGYTVGHEDGDLSFDERDSAPYMPRCVVEDPCFDWGRTPRPETALADSVIYEAHVKGLTQQFPGTTHPGTFLGLASDAMLDHLTGLGITAIELLPVHTFLDDRFLVDKDLSNYWGYQTLGYFSPDPRYLDAGKLQEFQYMVARMHAAGIEVILDVVYNHTCEGDEMGPTLSFRGLDNAAYYWLAEDPRHCINDTGCGNTMNMRHPMVLRMIMDSLRYWVSTMGVDGFRFDLCATLGRTNDGFDPGAAFFDALRQDPMLGAVKLIAEPWDIGPGGYQVGAFPPPFSEWNDKFRDGVRRFWKGDEAMAPELADRITGSARQFDHSGRPATSSVNLITAHDGFTLADVTSFNERHNEANGEENRDGHGDNASDNMGAEGATDDPAINAARAQRRRNMLATLLLSQGTPMLLAGDEFGNSQNGNNNAYCQDNEIGWLDWSNADQGLMDFARRLIAFRKAHPIVRQKRFLHARERIVDGIEDLFWWREDGAEMEDGDWEDPARRFVCAEMRMASGTPAYAQREEALLLAFNAGDPLEFTLPEPPEGRAWTRAIDTAAPEAACETAAGAVPMAGDSVLVFVLEEAEAADG</sequence>
<dbReference type="SMART" id="SM00642">
    <property type="entry name" value="Aamy"/>
    <property type="match status" value="1"/>
</dbReference>
<dbReference type="PANTHER" id="PTHR43002">
    <property type="entry name" value="GLYCOGEN DEBRANCHING ENZYME"/>
    <property type="match status" value="1"/>
</dbReference>
<name>W4HPK3_9RHOB</name>
<dbReference type="NCBIfam" id="TIGR02100">
    <property type="entry name" value="glgX_debranch"/>
    <property type="match status" value="1"/>
</dbReference>
<reference evidence="6 7" key="1">
    <citation type="journal article" date="2014" name="Antonie Van Leeuwenhoek">
        <title>Roseivivax atlanticus sp. nov., isolated from surface seawater of the Atlantic Ocean.</title>
        <authorList>
            <person name="Li G."/>
            <person name="Lai Q."/>
            <person name="Liu X."/>
            <person name="Sun F."/>
            <person name="Shao Z."/>
        </authorList>
    </citation>
    <scope>NUCLEOTIDE SEQUENCE [LARGE SCALE GENOMIC DNA]</scope>
    <source>
        <strain evidence="6 7">22II-s10s</strain>
    </source>
</reference>
<feature type="region of interest" description="Disordered" evidence="4">
    <location>
        <begin position="468"/>
        <end position="494"/>
    </location>
</feature>
<keyword evidence="2" id="KW-0378">Hydrolase</keyword>
<dbReference type="Gene3D" id="2.60.40.10">
    <property type="entry name" value="Immunoglobulins"/>
    <property type="match status" value="1"/>
</dbReference>
<evidence type="ECO:0000313" key="6">
    <source>
        <dbReference type="EMBL" id="ETW14353.1"/>
    </source>
</evidence>
<proteinExistence type="inferred from homology"/>
<evidence type="ECO:0000259" key="5">
    <source>
        <dbReference type="SMART" id="SM00642"/>
    </source>
</evidence>
<gene>
    <name evidence="6" type="ORF">ATO8_00550</name>
</gene>
<dbReference type="GO" id="GO:0005980">
    <property type="term" value="P:glycogen catabolic process"/>
    <property type="evidence" value="ECO:0007669"/>
    <property type="project" value="InterPro"/>
</dbReference>
<dbReference type="RefSeq" id="WP_043841192.1">
    <property type="nucleotide sequence ID" value="NZ_AQQW01000001.1"/>
</dbReference>
<evidence type="ECO:0000256" key="3">
    <source>
        <dbReference type="ARBA" id="ARBA00023295"/>
    </source>
</evidence>
<dbReference type="Pfam" id="PF02922">
    <property type="entry name" value="CBM_48"/>
    <property type="match status" value="1"/>
</dbReference>
<dbReference type="Proteomes" id="UP000019063">
    <property type="component" value="Unassembled WGS sequence"/>
</dbReference>
<dbReference type="PATRIC" id="fig|1317118.6.peg.114"/>
<accession>W4HPK3</accession>
<dbReference type="STRING" id="1379903.ATO8_00550"/>
<dbReference type="CDD" id="cd02856">
    <property type="entry name" value="E_set_GDE_Isoamylase_N"/>
    <property type="match status" value="1"/>
</dbReference>
<evidence type="ECO:0000256" key="1">
    <source>
        <dbReference type="ARBA" id="ARBA00008061"/>
    </source>
</evidence>
<keyword evidence="7" id="KW-1185">Reference proteome</keyword>
<dbReference type="InterPro" id="IPR017853">
    <property type="entry name" value="GH"/>
</dbReference>
<dbReference type="InterPro" id="IPR014756">
    <property type="entry name" value="Ig_E-set"/>
</dbReference>
<dbReference type="SUPFAM" id="SSF51011">
    <property type="entry name" value="Glycosyl hydrolase domain"/>
    <property type="match status" value="1"/>
</dbReference>
<organism evidence="6 7">
    <name type="scientific">Roseivivax marinus</name>
    <dbReference type="NCBI Taxonomy" id="1379903"/>
    <lineage>
        <taxon>Bacteria</taxon>
        <taxon>Pseudomonadati</taxon>
        <taxon>Pseudomonadota</taxon>
        <taxon>Alphaproteobacteria</taxon>
        <taxon>Rhodobacterales</taxon>
        <taxon>Roseobacteraceae</taxon>
        <taxon>Roseivivax</taxon>
    </lineage>
</organism>
<dbReference type="InterPro" id="IPR004193">
    <property type="entry name" value="Glyco_hydro_13_N"/>
</dbReference>
<dbReference type="Gene3D" id="3.20.20.80">
    <property type="entry name" value="Glycosidases"/>
    <property type="match status" value="1"/>
</dbReference>
<dbReference type="InterPro" id="IPR013780">
    <property type="entry name" value="Glyco_hydro_b"/>
</dbReference>
<dbReference type="InterPro" id="IPR011837">
    <property type="entry name" value="Glycogen_debranch_GlgX"/>
</dbReference>
<dbReference type="AlphaFoldDB" id="W4HPK3"/>
<feature type="compositionally biased region" description="Basic and acidic residues" evidence="4">
    <location>
        <begin position="468"/>
        <end position="482"/>
    </location>
</feature>
<evidence type="ECO:0000256" key="4">
    <source>
        <dbReference type="SAM" id="MobiDB-lite"/>
    </source>
</evidence>
<evidence type="ECO:0000313" key="7">
    <source>
        <dbReference type="Proteomes" id="UP000019063"/>
    </source>
</evidence>
<keyword evidence="3" id="KW-0326">Glycosidase</keyword>
<dbReference type="InterPro" id="IPR006047">
    <property type="entry name" value="GH13_cat_dom"/>
</dbReference>
<dbReference type="EMBL" id="AQQW01000001">
    <property type="protein sequence ID" value="ETW14353.1"/>
    <property type="molecule type" value="Genomic_DNA"/>
</dbReference>
<protein>
    <submittedName>
        <fullName evidence="6">Glycogen debranching protein GlgX</fullName>
    </submittedName>
</protein>
<feature type="domain" description="Glycosyl hydrolase family 13 catalytic" evidence="5">
    <location>
        <begin position="171"/>
        <end position="568"/>
    </location>
</feature>
<dbReference type="Pfam" id="PF00128">
    <property type="entry name" value="Alpha-amylase"/>
    <property type="match status" value="1"/>
</dbReference>
<evidence type="ECO:0000256" key="2">
    <source>
        <dbReference type="ARBA" id="ARBA00022801"/>
    </source>
</evidence>
<comment type="similarity">
    <text evidence="1">Belongs to the glycosyl hydrolase 13 family.</text>
</comment>
<dbReference type="InterPro" id="IPR013783">
    <property type="entry name" value="Ig-like_fold"/>
</dbReference>